<keyword evidence="3" id="KW-1185">Reference proteome</keyword>
<gene>
    <name evidence="2" type="ORF">pipiens_007854</name>
</gene>
<evidence type="ECO:0000313" key="2">
    <source>
        <dbReference type="EMBL" id="KAL1399913.1"/>
    </source>
</evidence>
<comment type="caution">
    <text evidence="2">The sequence shown here is derived from an EMBL/GenBank/DDBJ whole genome shotgun (WGS) entry which is preliminary data.</text>
</comment>
<evidence type="ECO:0000256" key="1">
    <source>
        <dbReference type="SAM" id="MobiDB-lite"/>
    </source>
</evidence>
<dbReference type="EMBL" id="JBEHCU010005411">
    <property type="protein sequence ID" value="KAL1399913.1"/>
    <property type="molecule type" value="Genomic_DNA"/>
</dbReference>
<organism evidence="2 3">
    <name type="scientific">Culex pipiens pipiens</name>
    <name type="common">Northern house mosquito</name>
    <dbReference type="NCBI Taxonomy" id="38569"/>
    <lineage>
        <taxon>Eukaryota</taxon>
        <taxon>Metazoa</taxon>
        <taxon>Ecdysozoa</taxon>
        <taxon>Arthropoda</taxon>
        <taxon>Hexapoda</taxon>
        <taxon>Insecta</taxon>
        <taxon>Pterygota</taxon>
        <taxon>Neoptera</taxon>
        <taxon>Endopterygota</taxon>
        <taxon>Diptera</taxon>
        <taxon>Nematocera</taxon>
        <taxon>Culicoidea</taxon>
        <taxon>Culicidae</taxon>
        <taxon>Culicinae</taxon>
        <taxon>Culicini</taxon>
        <taxon>Culex</taxon>
        <taxon>Culex</taxon>
    </lineage>
</organism>
<feature type="region of interest" description="Disordered" evidence="1">
    <location>
        <begin position="1"/>
        <end position="48"/>
    </location>
</feature>
<protein>
    <submittedName>
        <fullName evidence="2">Uncharacterized protein</fullName>
    </submittedName>
</protein>
<feature type="compositionally biased region" description="Basic residues" evidence="1">
    <location>
        <begin position="22"/>
        <end position="39"/>
    </location>
</feature>
<feature type="compositionally biased region" description="Low complexity" evidence="1">
    <location>
        <begin position="69"/>
        <end position="84"/>
    </location>
</feature>
<feature type="region of interest" description="Disordered" evidence="1">
    <location>
        <begin position="69"/>
        <end position="93"/>
    </location>
</feature>
<name>A0ABD1DK42_CULPP</name>
<accession>A0ABD1DK42</accession>
<dbReference type="Proteomes" id="UP001562425">
    <property type="component" value="Unassembled WGS sequence"/>
</dbReference>
<evidence type="ECO:0000313" key="3">
    <source>
        <dbReference type="Proteomes" id="UP001562425"/>
    </source>
</evidence>
<sequence length="132" mass="14427">MCVPYREEEDRERERQPGASAPHHHHHPQRPSQRRHRHPPVLGQLRGGGFSFPFGAASTSGLTVATASEANAGAPSASSPLLAGQGDPKRGSTFFSTMSRHHYQCHSQSIEMDTYDTEASYLTWLAGSFSPV</sequence>
<feature type="compositionally biased region" description="Basic and acidic residues" evidence="1">
    <location>
        <begin position="1"/>
        <end position="16"/>
    </location>
</feature>
<proteinExistence type="predicted"/>
<dbReference type="AlphaFoldDB" id="A0ABD1DK42"/>
<reference evidence="2 3" key="1">
    <citation type="submission" date="2024-05" db="EMBL/GenBank/DDBJ databases">
        <title>Culex pipiens pipiens assembly and annotation.</title>
        <authorList>
            <person name="Alout H."/>
            <person name="Durand T."/>
        </authorList>
    </citation>
    <scope>NUCLEOTIDE SEQUENCE [LARGE SCALE GENOMIC DNA]</scope>
    <source>
        <strain evidence="2">HA-2024</strain>
        <tissue evidence="2">Whole body</tissue>
    </source>
</reference>